<dbReference type="InterPro" id="IPR036318">
    <property type="entry name" value="FAD-bd_PCMH-like_sf"/>
</dbReference>
<dbReference type="GO" id="GO:0050660">
    <property type="term" value="F:flavin adenine dinucleotide binding"/>
    <property type="evidence" value="ECO:0007669"/>
    <property type="project" value="InterPro"/>
</dbReference>
<evidence type="ECO:0000313" key="2">
    <source>
        <dbReference type="Proteomes" id="UP000241421"/>
    </source>
</evidence>
<dbReference type="Proteomes" id="UP000241421">
    <property type="component" value="Unassembled WGS sequence"/>
</dbReference>
<organism evidence="1 2">
    <name type="scientific">Massilia glaciei</name>
    <dbReference type="NCBI Taxonomy" id="1524097"/>
    <lineage>
        <taxon>Bacteria</taxon>
        <taxon>Pseudomonadati</taxon>
        <taxon>Pseudomonadota</taxon>
        <taxon>Betaproteobacteria</taxon>
        <taxon>Burkholderiales</taxon>
        <taxon>Oxalobacteraceae</taxon>
        <taxon>Telluria group</taxon>
        <taxon>Massilia</taxon>
    </lineage>
</organism>
<reference evidence="1 2" key="1">
    <citation type="submission" date="2018-04" db="EMBL/GenBank/DDBJ databases">
        <title>Massilia violaceinigra sp. nov., a novel purple-pigmented bacterium isolated from Tianshan glacier, Xinjiang, China.</title>
        <authorList>
            <person name="Wang H."/>
        </authorList>
    </citation>
    <scope>NUCLEOTIDE SEQUENCE [LARGE SCALE GENOMIC DNA]</scope>
    <source>
        <strain evidence="1 2">B448-2</strain>
    </source>
</reference>
<accession>A0A2U2HGC5</accession>
<comment type="caution">
    <text evidence="1">The sequence shown here is derived from an EMBL/GenBank/DDBJ whole genome shotgun (WGS) entry which is preliminary data.</text>
</comment>
<keyword evidence="2" id="KW-1185">Reference proteome</keyword>
<dbReference type="AlphaFoldDB" id="A0A2U2HGC5"/>
<dbReference type="InterPro" id="IPR016169">
    <property type="entry name" value="FAD-bd_PCMH_sub2"/>
</dbReference>
<proteinExistence type="predicted"/>
<sequence length="43" mass="4654">MPEAARGRCQTLSGMLLLLLGNIPKSGDRCGCGCWLFEIVDLD</sequence>
<dbReference type="SUPFAM" id="SSF56176">
    <property type="entry name" value="FAD-binding/transporter-associated domain-like"/>
    <property type="match status" value="1"/>
</dbReference>
<name>A0A2U2HGC5_9BURK</name>
<dbReference type="Gene3D" id="3.30.465.10">
    <property type="match status" value="1"/>
</dbReference>
<gene>
    <name evidence="1" type="ORF">C7C56_020065</name>
</gene>
<protein>
    <submittedName>
        <fullName evidence="1">Uncharacterized protein</fullName>
    </submittedName>
</protein>
<dbReference type="EMBL" id="PXWF02000273">
    <property type="protein sequence ID" value="PWF43987.1"/>
    <property type="molecule type" value="Genomic_DNA"/>
</dbReference>
<evidence type="ECO:0000313" key="1">
    <source>
        <dbReference type="EMBL" id="PWF43987.1"/>
    </source>
</evidence>